<keyword evidence="2" id="KW-1185">Reference proteome</keyword>
<geneLocation type="plasmid" evidence="1 2">
    <name>pQD2021</name>
</geneLocation>
<dbReference type="KEGG" id="bpor:BPO_p0065"/>
<evidence type="ECO:0000313" key="2">
    <source>
        <dbReference type="Proteomes" id="UP001432059"/>
    </source>
</evidence>
<evidence type="ECO:0000313" key="1">
    <source>
        <dbReference type="EMBL" id="WOC53148.1"/>
    </source>
</evidence>
<keyword evidence="1" id="KW-0614">Plasmid</keyword>
<accession>A0AAU0F4Z8</accession>
<protein>
    <submittedName>
        <fullName evidence="1">Uncharacterized protein</fullName>
    </submittedName>
</protein>
<gene>
    <name evidence="1" type="ORF">BPO_p0065</name>
</gene>
<dbReference type="EMBL" id="CP136427">
    <property type="protein sequence ID" value="WOC53148.1"/>
    <property type="molecule type" value="Genomic_DNA"/>
</dbReference>
<sequence length="41" mass="4420">MSGQATRSYNTYFINKDTGNVTIEQNVCKIATPIGGKPIMG</sequence>
<proteinExistence type="predicted"/>
<name>A0AAU0F4Z8_9FLAO</name>
<dbReference type="Proteomes" id="UP001432059">
    <property type="component" value="Plasmid pQD2021"/>
</dbReference>
<dbReference type="AlphaFoldDB" id="A0AAU0F4Z8"/>
<organism evidence="1 2">
    <name type="scientific">Bergeyella porcorum</name>
    <dbReference type="NCBI Taxonomy" id="1735111"/>
    <lineage>
        <taxon>Bacteria</taxon>
        <taxon>Pseudomonadati</taxon>
        <taxon>Bacteroidota</taxon>
        <taxon>Flavobacteriia</taxon>
        <taxon>Flavobacteriales</taxon>
        <taxon>Weeksellaceae</taxon>
        <taxon>Bergeyella</taxon>
    </lineage>
</organism>
<reference evidence="1" key="1">
    <citation type="submission" date="2023-10" db="EMBL/GenBank/DDBJ databases">
        <title>Characterization and whole genome sequencing of a novel strain of Bergeyella porcorum QD2021 isolated from pig.</title>
        <authorList>
            <person name="Liu G."/>
            <person name="Chen C."/>
            <person name="Han X."/>
        </authorList>
    </citation>
    <scope>NUCLEOTIDE SEQUENCE</scope>
    <source>
        <strain evidence="1">QD2021</strain>
        <plasmid evidence="1">pQD2021</plasmid>
    </source>
</reference>